<reference evidence="3 4" key="1">
    <citation type="submission" date="2016-07" db="EMBL/GenBank/DDBJ databases">
        <title>Pervasive Adenine N6-methylation of Active Genes in Fungi.</title>
        <authorList>
            <consortium name="DOE Joint Genome Institute"/>
            <person name="Mondo S.J."/>
            <person name="Dannebaum R.O."/>
            <person name="Kuo R.C."/>
            <person name="Labutti K."/>
            <person name="Haridas S."/>
            <person name="Kuo A."/>
            <person name="Salamov A."/>
            <person name="Ahrendt S.R."/>
            <person name="Lipzen A."/>
            <person name="Sullivan W."/>
            <person name="Andreopoulos W.B."/>
            <person name="Clum A."/>
            <person name="Lindquist E."/>
            <person name="Daum C."/>
            <person name="Ramamoorthy G.K."/>
            <person name="Gryganskyi A."/>
            <person name="Culley D."/>
            <person name="Magnuson J.K."/>
            <person name="James T.Y."/>
            <person name="O'Malley M.A."/>
            <person name="Stajich J.E."/>
            <person name="Spatafora J.W."/>
            <person name="Visel A."/>
            <person name="Grigoriev I.V."/>
        </authorList>
    </citation>
    <scope>NUCLEOTIDE SEQUENCE [LARGE SCALE GENOMIC DNA]</scope>
    <source>
        <strain evidence="3 4">NRRL 2496</strain>
    </source>
</reference>
<evidence type="ECO:0000256" key="1">
    <source>
        <dbReference type="SAM" id="Coils"/>
    </source>
</evidence>
<keyword evidence="4" id="KW-1185">Reference proteome</keyword>
<evidence type="ECO:0000313" key="4">
    <source>
        <dbReference type="Proteomes" id="UP000242180"/>
    </source>
</evidence>
<dbReference type="EMBL" id="MCGN01000001">
    <property type="protein sequence ID" value="ORZ03977.1"/>
    <property type="molecule type" value="Genomic_DNA"/>
</dbReference>
<proteinExistence type="predicted"/>
<protein>
    <submittedName>
        <fullName evidence="3">Uncharacterized protein</fullName>
    </submittedName>
</protein>
<evidence type="ECO:0000313" key="3">
    <source>
        <dbReference type="EMBL" id="ORZ03977.1"/>
    </source>
</evidence>
<dbReference type="OrthoDB" id="2445127at2759"/>
<sequence length="277" mass="32021">MKREQALVHEPVEETTAIRDLEATGKIIQKFESDWHEIHNQNQKNFQNGARADQLLRNLLENCHAHVSVAKEIEASAFALKDMRSDVDNLNQIADGLFSSLSTLEDRIDQVSTDYERHVFEEWKQLERTRSQKVMAEKSEALANHEAQLKQKYEEHDRVQAEQRVGLYEATFNAELEEYRRKRENQVDALYANERRRSVTTSLESLRLENADGHDLDQFLSDTSESKGEDRIAIAERADKKLEKKKQTPTKPDSSEDESDDDEAGVEILGDEDYEDL</sequence>
<keyword evidence="1" id="KW-0175">Coiled coil</keyword>
<feature type="compositionally biased region" description="Basic and acidic residues" evidence="2">
    <location>
        <begin position="224"/>
        <end position="246"/>
    </location>
</feature>
<accession>A0A1X2HWQ6</accession>
<feature type="region of interest" description="Disordered" evidence="2">
    <location>
        <begin position="216"/>
        <end position="277"/>
    </location>
</feature>
<dbReference type="InParanoid" id="A0A1X2HWQ6"/>
<dbReference type="Proteomes" id="UP000242180">
    <property type="component" value="Unassembled WGS sequence"/>
</dbReference>
<evidence type="ECO:0000256" key="2">
    <source>
        <dbReference type="SAM" id="MobiDB-lite"/>
    </source>
</evidence>
<gene>
    <name evidence="3" type="ORF">BCR43DRAFT_484297</name>
</gene>
<name>A0A1X2HWQ6_SYNRA</name>
<dbReference type="AlphaFoldDB" id="A0A1X2HWQ6"/>
<comment type="caution">
    <text evidence="3">The sequence shown here is derived from an EMBL/GenBank/DDBJ whole genome shotgun (WGS) entry which is preliminary data.</text>
</comment>
<organism evidence="3 4">
    <name type="scientific">Syncephalastrum racemosum</name>
    <name type="common">Filamentous fungus</name>
    <dbReference type="NCBI Taxonomy" id="13706"/>
    <lineage>
        <taxon>Eukaryota</taxon>
        <taxon>Fungi</taxon>
        <taxon>Fungi incertae sedis</taxon>
        <taxon>Mucoromycota</taxon>
        <taxon>Mucoromycotina</taxon>
        <taxon>Mucoromycetes</taxon>
        <taxon>Mucorales</taxon>
        <taxon>Syncephalastraceae</taxon>
        <taxon>Syncephalastrum</taxon>
    </lineage>
</organism>
<feature type="compositionally biased region" description="Acidic residues" evidence="2">
    <location>
        <begin position="255"/>
        <end position="277"/>
    </location>
</feature>
<feature type="coiled-coil region" evidence="1">
    <location>
        <begin position="135"/>
        <end position="162"/>
    </location>
</feature>
<dbReference type="OMA" id="QQFELWK"/>